<dbReference type="OrthoDB" id="2615349at2"/>
<dbReference type="Pfam" id="PF26344">
    <property type="entry name" value="YuzC"/>
    <property type="match status" value="1"/>
</dbReference>
<keyword evidence="2" id="KW-1185">Reference proteome</keyword>
<reference evidence="1 2" key="1">
    <citation type="journal article" date="2003" name="Int. J. Syst. Evol. Microbiol.">
        <title>Virgibacillus carmonensis sp. nov., Virgibacillus necropolis sp. nov. and Virgibacillus picturae sp. nov., three novel species isolated from deteriorated mural paintings, transfer of the species of the genus salibacillus to Virgibacillus, as Virgibacillus marismortui comb. nov. and Virgibacillus salexigens comb. nov., and emended description of the genus Virgibacillus.</title>
        <authorList>
            <person name="Heyrman J."/>
            <person name="Logan N.A."/>
            <person name="Busse H.J."/>
            <person name="Balcaen A."/>
            <person name="Lebbe L."/>
            <person name="Rodriguez-Diaz M."/>
            <person name="Swings J."/>
            <person name="De Vos P."/>
        </authorList>
    </citation>
    <scope>NUCLEOTIDE SEQUENCE [LARGE SCALE GENOMIC DNA]</scope>
    <source>
        <strain evidence="1 2">LMG 19488</strain>
    </source>
</reference>
<organism evidence="1 2">
    <name type="scientific">Virgibacillus necropolis</name>
    <dbReference type="NCBI Taxonomy" id="163877"/>
    <lineage>
        <taxon>Bacteria</taxon>
        <taxon>Bacillati</taxon>
        <taxon>Bacillota</taxon>
        <taxon>Bacilli</taxon>
        <taxon>Bacillales</taxon>
        <taxon>Bacillaceae</taxon>
        <taxon>Virgibacillus</taxon>
    </lineage>
</organism>
<dbReference type="AlphaFoldDB" id="A0A221M898"/>
<accession>A0A221M898</accession>
<gene>
    <name evidence="1" type="ORF">CFK40_02035</name>
</gene>
<protein>
    <recommendedName>
        <fullName evidence="3">Inner spore coat protein</fullName>
    </recommendedName>
</protein>
<sequence length="136" mass="15918">MYYPQQPYPIYCYPDWRMYEQPTYLYPEPNANYTNDRPQSLDVDPTLFYQSAKEFKQLMKNATVVLNKLSESEDFAYKVMDAAQQNKTEKVKELIESTGVPGDVEISYNPDGINITMISKVEDTDCCKLVMAIRWR</sequence>
<evidence type="ECO:0008006" key="3">
    <source>
        <dbReference type="Google" id="ProtNLM"/>
    </source>
</evidence>
<dbReference type="EMBL" id="CP022437">
    <property type="protein sequence ID" value="ASN03864.1"/>
    <property type="molecule type" value="Genomic_DNA"/>
</dbReference>
<dbReference type="InterPro" id="IPR058870">
    <property type="entry name" value="YuzC"/>
</dbReference>
<dbReference type="Proteomes" id="UP000204391">
    <property type="component" value="Chromosome"/>
</dbReference>
<evidence type="ECO:0000313" key="1">
    <source>
        <dbReference type="EMBL" id="ASN03864.1"/>
    </source>
</evidence>
<proteinExistence type="predicted"/>
<name>A0A221M898_9BACI</name>
<dbReference type="KEGG" id="vne:CFK40_02035"/>
<evidence type="ECO:0000313" key="2">
    <source>
        <dbReference type="Proteomes" id="UP000204391"/>
    </source>
</evidence>
<dbReference type="RefSeq" id="WP_089530434.1">
    <property type="nucleotide sequence ID" value="NZ_CP022437.1"/>
</dbReference>